<feature type="region of interest" description="Disordered" evidence="1">
    <location>
        <begin position="746"/>
        <end position="791"/>
    </location>
</feature>
<dbReference type="AlphaFoldDB" id="A0A088S0X6"/>
<feature type="compositionally biased region" description="Low complexity" evidence="1">
    <location>
        <begin position="375"/>
        <end position="387"/>
    </location>
</feature>
<dbReference type="KEGG" id="lpan:LPMP_322750"/>
<evidence type="ECO:0000313" key="2">
    <source>
        <dbReference type="EMBL" id="AIO01160.1"/>
    </source>
</evidence>
<dbReference type="Proteomes" id="UP000063063">
    <property type="component" value="Chromosome 32"/>
</dbReference>
<name>A0A088S0X6_LEIPA</name>
<organism evidence="2 3">
    <name type="scientific">Leishmania panamensis</name>
    <dbReference type="NCBI Taxonomy" id="5679"/>
    <lineage>
        <taxon>Eukaryota</taxon>
        <taxon>Discoba</taxon>
        <taxon>Euglenozoa</taxon>
        <taxon>Kinetoplastea</taxon>
        <taxon>Metakinetoplastina</taxon>
        <taxon>Trypanosomatida</taxon>
        <taxon>Trypanosomatidae</taxon>
        <taxon>Leishmaniinae</taxon>
        <taxon>Leishmania</taxon>
        <taxon>Leishmania guyanensis species complex</taxon>
    </lineage>
</organism>
<dbReference type="eggNOG" id="ENOG502SIZ6">
    <property type="taxonomic scope" value="Eukaryota"/>
</dbReference>
<feature type="compositionally biased region" description="Polar residues" evidence="1">
    <location>
        <begin position="657"/>
        <end position="666"/>
    </location>
</feature>
<feature type="compositionally biased region" description="Basic and acidic residues" evidence="1">
    <location>
        <begin position="491"/>
        <end position="509"/>
    </location>
</feature>
<protein>
    <submittedName>
        <fullName evidence="2">Uncharacterized protein</fullName>
    </submittedName>
</protein>
<feature type="region of interest" description="Disordered" evidence="1">
    <location>
        <begin position="491"/>
        <end position="546"/>
    </location>
</feature>
<reference evidence="2 3" key="1">
    <citation type="journal article" date="2015" name="Sci. Rep.">
        <title>The genome of Leishmania panamensis: insights into genomics of the L. (Viannia) subgenus.</title>
        <authorList>
            <person name="Llanes A."/>
            <person name="Restrepo C.M."/>
            <person name="Vecchio G.D."/>
            <person name="Anguizola F.J."/>
            <person name="Lleonart R."/>
        </authorList>
    </citation>
    <scope>NUCLEOTIDE SEQUENCE [LARGE SCALE GENOMIC DNA]</scope>
    <source>
        <strain evidence="2 3">MHOM/PA/94/PSC-1</strain>
    </source>
</reference>
<feature type="region of interest" description="Disordered" evidence="1">
    <location>
        <begin position="603"/>
        <end position="711"/>
    </location>
</feature>
<feature type="compositionally biased region" description="Polar residues" evidence="1">
    <location>
        <begin position="603"/>
        <end position="614"/>
    </location>
</feature>
<evidence type="ECO:0000256" key="1">
    <source>
        <dbReference type="SAM" id="MobiDB-lite"/>
    </source>
</evidence>
<dbReference type="RefSeq" id="XP_010701960.1">
    <property type="nucleotide sequence ID" value="XM_010703658.1"/>
</dbReference>
<feature type="region of interest" description="Disordered" evidence="1">
    <location>
        <begin position="1"/>
        <end position="89"/>
    </location>
</feature>
<feature type="region of interest" description="Disordered" evidence="1">
    <location>
        <begin position="128"/>
        <end position="241"/>
    </location>
</feature>
<dbReference type="EMBL" id="CP009401">
    <property type="protein sequence ID" value="AIO01160.1"/>
    <property type="molecule type" value="Genomic_DNA"/>
</dbReference>
<feature type="compositionally biased region" description="Polar residues" evidence="1">
    <location>
        <begin position="632"/>
        <end position="647"/>
    </location>
</feature>
<feature type="region of interest" description="Disordered" evidence="1">
    <location>
        <begin position="323"/>
        <end position="388"/>
    </location>
</feature>
<dbReference type="OrthoDB" id="273550at2759"/>
<sequence length="999" mass="107166">MSQYTVSSSESSSFCTNAAPDSCTRVGTEHSESVVVSISKRTHMRPTTGAAAAGGVDEEAADAGCNASTQRRPLRSAKVASAKMGQESPSMTIRRVPVDYSKRIEDQKARSNALERYKMLVRGNQAVKCGRSSPGSVEVKEGNTSSAQRDGAQHHACTASRDSSAISEAVASGDAVAKEEELPLPVSQSRRSAGGPVSSSGSRRIPPSASSSSFSVPVDRPISPPADSAADKVEGSLTGDSTVPVVPQLNLSKVYGPSLQQTATCAADGAGDADVHYVAPELTQPYCVSSRRRRDSVRPGYEPVMVHERTSLHRTLSASFAQADVSSSTSSSQLQPRSQNDKGTSTTTRRASTSVAAARLSDQLTRRRKSDVAKTVPTMGTVTGVPPEQDANEKVAEKGAGEAAAMNITSESPILGDVAAQRFHDGETGDISKQVDGEEDGAEGHGAPAAKLAPEQGQEAILLPGSKTTFWLRPSTAMYEMTASIAAKRKDYHGDEEDVRRSPHRRDQNQSRSCAATASTASSCGTPRGRSFTTAEPKPRFTTHMTSVDRERYEETPAAVASATAKTYGTIYSARQSTIHMSPLSRLRQPTSTDASAVNQTYGLPHRTSQQQQRRAVPRVCSQRSSLERRPSTLSPLSSDRSITVSSAERHRAVSARSVSTRQQDSFTKHCARVAARNSRPEELTGAAAKPAKTTTVATSAGEAPAKGGAAVPLKPEVNKRLQFEVEAEPVPRLTVPQVTGRVITSQVEPKSEPTSPVTTIHGFQQPGEGSPCKSRRREHELTASPPRSDDYADLASRLLTQDTAVGLEEEEARVQQARAALESCRQACQKRMDDSRASPSTGASTSTNEVVAAMLQGIVQQTRQVLPCYLCADQQAVSAYRVHVDLCRPKTEALLREYYTTIDGIKGIPAALQERVQRMASQEVPITTSPEAVREVFAKECYQCVKAMLVACRKCGVHVRVHDVKEHEMLCGRACYHSSRAAERVRSTVERIEHGSQE</sequence>
<dbReference type="GeneID" id="22578016"/>
<feature type="compositionally biased region" description="Low complexity" evidence="1">
    <location>
        <begin position="323"/>
        <end position="359"/>
    </location>
</feature>
<feature type="region of interest" description="Disordered" evidence="1">
    <location>
        <begin position="428"/>
        <end position="455"/>
    </location>
</feature>
<dbReference type="VEuPathDB" id="TriTrypDB:LPAL13_320033700"/>
<feature type="compositionally biased region" description="Low complexity" evidence="1">
    <location>
        <begin position="685"/>
        <end position="701"/>
    </location>
</feature>
<feature type="compositionally biased region" description="Low complexity" evidence="1">
    <location>
        <begin position="189"/>
        <end position="221"/>
    </location>
</feature>
<accession>A0A088S0X6</accession>
<evidence type="ECO:0000313" key="3">
    <source>
        <dbReference type="Proteomes" id="UP000063063"/>
    </source>
</evidence>
<keyword evidence="3" id="KW-1185">Reference proteome</keyword>
<feature type="compositionally biased region" description="Low complexity" evidence="1">
    <location>
        <begin position="513"/>
        <end position="524"/>
    </location>
</feature>
<feature type="compositionally biased region" description="Polar residues" evidence="1">
    <location>
        <begin position="746"/>
        <end position="763"/>
    </location>
</feature>
<proteinExistence type="predicted"/>
<gene>
    <name evidence="2" type="ORF">LPMP_322750</name>
</gene>
<dbReference type="VEuPathDB" id="TriTrypDB:LPMP_322750"/>